<feature type="compositionally biased region" description="Low complexity" evidence="1">
    <location>
        <begin position="7"/>
        <end position="24"/>
    </location>
</feature>
<comment type="caution">
    <text evidence="2">The sequence shown here is derived from an EMBL/GenBank/DDBJ whole genome shotgun (WGS) entry which is preliminary data.</text>
</comment>
<reference evidence="2" key="1">
    <citation type="journal article" date="2023" name="IScience">
        <title>Live-bearing cockroach genome reveals convergent evolutionary mechanisms linked to viviparity in insects and beyond.</title>
        <authorList>
            <person name="Fouks B."/>
            <person name="Harrison M.C."/>
            <person name="Mikhailova A.A."/>
            <person name="Marchal E."/>
            <person name="English S."/>
            <person name="Carruthers M."/>
            <person name="Jennings E.C."/>
            <person name="Chiamaka E.L."/>
            <person name="Frigard R.A."/>
            <person name="Pippel M."/>
            <person name="Attardo G.M."/>
            <person name="Benoit J.B."/>
            <person name="Bornberg-Bauer E."/>
            <person name="Tobe S.S."/>
        </authorList>
    </citation>
    <scope>NUCLEOTIDE SEQUENCE</scope>
    <source>
        <strain evidence="2">Stay&amp;Tobe</strain>
    </source>
</reference>
<feature type="non-terminal residue" evidence="2">
    <location>
        <position position="1"/>
    </location>
</feature>
<dbReference type="EMBL" id="JASPKZ010004210">
    <property type="protein sequence ID" value="KAJ9590534.1"/>
    <property type="molecule type" value="Genomic_DNA"/>
</dbReference>
<evidence type="ECO:0000313" key="3">
    <source>
        <dbReference type="Proteomes" id="UP001233999"/>
    </source>
</evidence>
<accession>A0AAD8EHX5</accession>
<reference evidence="2" key="2">
    <citation type="submission" date="2023-05" db="EMBL/GenBank/DDBJ databases">
        <authorList>
            <person name="Fouks B."/>
        </authorList>
    </citation>
    <scope>NUCLEOTIDE SEQUENCE</scope>
    <source>
        <strain evidence="2">Stay&amp;Tobe</strain>
        <tissue evidence="2">Testes</tissue>
    </source>
</reference>
<evidence type="ECO:0000256" key="1">
    <source>
        <dbReference type="SAM" id="MobiDB-lite"/>
    </source>
</evidence>
<dbReference type="AlphaFoldDB" id="A0AAD8EHX5"/>
<evidence type="ECO:0000313" key="2">
    <source>
        <dbReference type="EMBL" id="KAJ9590534.1"/>
    </source>
</evidence>
<dbReference type="Proteomes" id="UP001233999">
    <property type="component" value="Unassembled WGS sequence"/>
</dbReference>
<name>A0AAD8EHX5_DIPPU</name>
<protein>
    <submittedName>
        <fullName evidence="2">Uncharacterized protein</fullName>
    </submittedName>
</protein>
<feature type="region of interest" description="Disordered" evidence="1">
    <location>
        <begin position="1"/>
        <end position="25"/>
    </location>
</feature>
<gene>
    <name evidence="2" type="ORF">L9F63_016436</name>
</gene>
<proteinExistence type="predicted"/>
<organism evidence="2 3">
    <name type="scientific">Diploptera punctata</name>
    <name type="common">Pacific beetle cockroach</name>
    <dbReference type="NCBI Taxonomy" id="6984"/>
    <lineage>
        <taxon>Eukaryota</taxon>
        <taxon>Metazoa</taxon>
        <taxon>Ecdysozoa</taxon>
        <taxon>Arthropoda</taxon>
        <taxon>Hexapoda</taxon>
        <taxon>Insecta</taxon>
        <taxon>Pterygota</taxon>
        <taxon>Neoptera</taxon>
        <taxon>Polyneoptera</taxon>
        <taxon>Dictyoptera</taxon>
        <taxon>Blattodea</taxon>
        <taxon>Blaberoidea</taxon>
        <taxon>Blaberidae</taxon>
        <taxon>Diplopterinae</taxon>
        <taxon>Diploptera</taxon>
    </lineage>
</organism>
<sequence>EYSEGTENSSSPLNSKLEENNSSNGTKHEVTLSCFVHSLKNIQNLKKTRISDIPEYMAELTHACDDMIQASEQTVQSCPKIIAVYRQVIKCFPYVEKHCTFLIEKAMLMSNHGSRFLASFYEFRSIIQFYNPIIPRTEECRRLTLVTLPRYIICIMSLSHESKELLKFYQLYYISDPKSRRFSTDIHEGQMIAIRESIQTLDEIVKCVEKAIIKFAQAYNLLETYSRNKTKVPVNYDEIIVLESYPVGIEENYDFFTTLKRTVSFMGKKINDTFRRQE</sequence>
<keyword evidence="3" id="KW-1185">Reference proteome</keyword>